<organism evidence="2 3">
    <name type="scientific">Leptospira kanakyensis</name>
    <dbReference type="NCBI Taxonomy" id="2484968"/>
    <lineage>
        <taxon>Bacteria</taxon>
        <taxon>Pseudomonadati</taxon>
        <taxon>Spirochaetota</taxon>
        <taxon>Spirochaetia</taxon>
        <taxon>Leptospirales</taxon>
        <taxon>Leptospiraceae</taxon>
        <taxon>Leptospira</taxon>
    </lineage>
</organism>
<protein>
    <submittedName>
        <fullName evidence="2">30S ribosomal protein S1</fullName>
    </submittedName>
</protein>
<evidence type="ECO:0000313" key="3">
    <source>
        <dbReference type="Proteomes" id="UP000297239"/>
    </source>
</evidence>
<feature type="signal peptide" evidence="1">
    <location>
        <begin position="1"/>
        <end position="24"/>
    </location>
</feature>
<name>A0A6N4Q4D0_9LEPT</name>
<dbReference type="NCBIfam" id="NF047432">
    <property type="entry name" value="LA_3334_fam"/>
    <property type="match status" value="1"/>
</dbReference>
<sequence>MKLNFKSKKHITIFLFLLSLNLNSVQIQFSNGNVYHASFISDDSHHLLVRYRGKDYKIPKKEIESFDMSNNTNIDSSYSLSTFKLKNGSRIRGLIAEEKKEEFVVKTELGFLTILKSEILPPTPSKLENPDFPEEYLSFDKENNQTIVGLSLFLLPTYSPLSKNHPMLEGASFFVEPAFLKWNSNWQMGFKMEHYRSNGNGESFTIQTGNIYGLYSKKFNNHELLNFYSSLSIGVGQVNYRTNDGDVFGGRNSSLGFDIGWQGLKFSNSLIRIGLKNQCFIETKELFCGSGFEIQGGWIF</sequence>
<dbReference type="RefSeq" id="WP_135632476.1">
    <property type="nucleotide sequence ID" value="NZ_JAMQPQ010000001.1"/>
</dbReference>
<dbReference type="AlphaFoldDB" id="A0A6N4Q4D0"/>
<dbReference type="EMBL" id="RQFF01000013">
    <property type="protein sequence ID" value="TGK73367.1"/>
    <property type="molecule type" value="Genomic_DNA"/>
</dbReference>
<dbReference type="Proteomes" id="UP000297239">
    <property type="component" value="Unassembled WGS sequence"/>
</dbReference>
<evidence type="ECO:0000256" key="1">
    <source>
        <dbReference type="SAM" id="SignalP"/>
    </source>
</evidence>
<keyword evidence="2" id="KW-0689">Ribosomal protein</keyword>
<comment type="caution">
    <text evidence="2">The sequence shown here is derived from an EMBL/GenBank/DDBJ whole genome shotgun (WGS) entry which is preliminary data.</text>
</comment>
<reference evidence="2" key="1">
    <citation type="journal article" date="2019" name="PLoS Negl. Trop. Dis.">
        <title>Revisiting the worldwide diversity of Leptospira species in the environment.</title>
        <authorList>
            <person name="Vincent A.T."/>
            <person name="Schiettekatte O."/>
            <person name="Bourhy P."/>
            <person name="Veyrier F.J."/>
            <person name="Picardeau M."/>
        </authorList>
    </citation>
    <scope>NUCLEOTIDE SEQUENCE [LARGE SCALE GENOMIC DNA]</scope>
    <source>
        <strain evidence="2">201800293</strain>
    </source>
</reference>
<keyword evidence="1" id="KW-0732">Signal</keyword>
<keyword evidence="2" id="KW-0687">Ribonucleoprotein</keyword>
<dbReference type="GO" id="GO:0005840">
    <property type="term" value="C:ribosome"/>
    <property type="evidence" value="ECO:0007669"/>
    <property type="project" value="UniProtKB-KW"/>
</dbReference>
<proteinExistence type="predicted"/>
<accession>A0A6N4Q4D0</accession>
<feature type="chain" id="PRO_5027107607" evidence="1">
    <location>
        <begin position="25"/>
        <end position="300"/>
    </location>
</feature>
<keyword evidence="3" id="KW-1185">Reference proteome</keyword>
<dbReference type="OrthoDB" id="330619at2"/>
<evidence type="ECO:0000313" key="2">
    <source>
        <dbReference type="EMBL" id="TGK73367.1"/>
    </source>
</evidence>
<gene>
    <name evidence="2" type="ORF">EHQ18_05990</name>
</gene>